<dbReference type="InterPro" id="IPR029151">
    <property type="entry name" value="Sensor-like_sf"/>
</dbReference>
<keyword evidence="9 15" id="KW-0418">Kinase</keyword>
<feature type="transmembrane region" description="Helical" evidence="13">
    <location>
        <begin position="33"/>
        <end position="53"/>
    </location>
</feature>
<dbReference type="CDD" id="cd12915">
    <property type="entry name" value="PDC2_DGC_like"/>
    <property type="match status" value="1"/>
</dbReference>
<dbReference type="Pfam" id="PF02743">
    <property type="entry name" value="dCache_1"/>
    <property type="match status" value="1"/>
</dbReference>
<feature type="domain" description="HAMP" evidence="14">
    <location>
        <begin position="324"/>
        <end position="377"/>
    </location>
</feature>
<evidence type="ECO:0000259" key="14">
    <source>
        <dbReference type="PROSITE" id="PS50885"/>
    </source>
</evidence>
<keyword evidence="16" id="KW-1185">Reference proteome</keyword>
<proteinExistence type="predicted"/>
<evidence type="ECO:0000256" key="13">
    <source>
        <dbReference type="SAM" id="Phobius"/>
    </source>
</evidence>
<name>A0ABY8IT60_9HYPH</name>
<geneLocation type="plasmid" evidence="15 16">
    <name>pTi6.2</name>
</geneLocation>
<evidence type="ECO:0000256" key="4">
    <source>
        <dbReference type="ARBA" id="ARBA00022475"/>
    </source>
</evidence>
<dbReference type="InterPro" id="IPR033479">
    <property type="entry name" value="dCache_1"/>
</dbReference>
<dbReference type="Gene3D" id="6.10.340.10">
    <property type="match status" value="1"/>
</dbReference>
<dbReference type="EMBL" id="CP117269">
    <property type="protein sequence ID" value="WFS26347.1"/>
    <property type="molecule type" value="Genomic_DNA"/>
</dbReference>
<dbReference type="EC" id="2.7.13.3" evidence="3"/>
<reference evidence="15" key="2">
    <citation type="journal article" date="2023" name="MicrobiologyOpen">
        <title>Genomics of the tumorigenes clade of the family Rhizobiaceae and description of Rhizobium rhododendri sp. nov.</title>
        <authorList>
            <person name="Kuzmanovic N."/>
            <person name="diCenzo G.C."/>
            <person name="Bunk B."/>
            <person name="Sproeer C."/>
            <person name="Fruehling A."/>
            <person name="Neumann-Schaal M."/>
            <person name="Overmann J."/>
            <person name="Smalla K."/>
        </authorList>
    </citation>
    <scope>NUCLEOTIDE SEQUENCE</scope>
    <source>
        <strain evidence="15">Rho-6.2</strain>
        <plasmid evidence="15">pTi6.2</plasmid>
    </source>
</reference>
<evidence type="ECO:0000256" key="6">
    <source>
        <dbReference type="ARBA" id="ARBA00022679"/>
    </source>
</evidence>
<evidence type="ECO:0000256" key="3">
    <source>
        <dbReference type="ARBA" id="ARBA00012438"/>
    </source>
</evidence>
<keyword evidence="6" id="KW-0808">Transferase</keyword>
<organism evidence="15 16">
    <name type="scientific">Rhizobium rhododendri</name>
    <dbReference type="NCBI Taxonomy" id="2506430"/>
    <lineage>
        <taxon>Bacteria</taxon>
        <taxon>Pseudomonadati</taxon>
        <taxon>Pseudomonadota</taxon>
        <taxon>Alphaproteobacteria</taxon>
        <taxon>Hyphomicrobiales</taxon>
        <taxon>Rhizobiaceae</taxon>
        <taxon>Rhizobium/Agrobacterium group</taxon>
        <taxon>Rhizobium</taxon>
    </lineage>
</organism>
<dbReference type="GO" id="GO:0016301">
    <property type="term" value="F:kinase activity"/>
    <property type="evidence" value="ECO:0007669"/>
    <property type="project" value="UniProtKB-KW"/>
</dbReference>
<evidence type="ECO:0000256" key="8">
    <source>
        <dbReference type="ARBA" id="ARBA00022741"/>
    </source>
</evidence>
<accession>A0ABY8IT60</accession>
<dbReference type="RefSeq" id="WP_142832406.1">
    <property type="nucleotide sequence ID" value="NZ_CP117269.1"/>
</dbReference>
<dbReference type="PANTHER" id="PTHR41523">
    <property type="entry name" value="TWO-COMPONENT SYSTEM SENSOR PROTEIN"/>
    <property type="match status" value="1"/>
</dbReference>
<dbReference type="InterPro" id="IPR036890">
    <property type="entry name" value="HATPase_C_sf"/>
</dbReference>
<gene>
    <name evidence="15" type="ORF">PR018_25340</name>
</gene>
<evidence type="ECO:0000256" key="10">
    <source>
        <dbReference type="ARBA" id="ARBA00022840"/>
    </source>
</evidence>
<keyword evidence="5" id="KW-0597">Phosphoprotein</keyword>
<reference evidence="15" key="1">
    <citation type="journal article" date="2019" name="Phytopathology">
        <title>A Novel Group of Rhizobium tumorigenes-Like Agrobacteria Associated with Crown Gall Disease of Rhododendron and Blueberry.</title>
        <authorList>
            <person name="Kuzmanovic N."/>
            <person name="Behrens P."/>
            <person name="Idczak E."/>
            <person name="Wagner S."/>
            <person name="Gotz M."/>
            <person name="Sproer C."/>
            <person name="Bunk B."/>
            <person name="Overmann J."/>
            <person name="Smalla K."/>
        </authorList>
    </citation>
    <scope>NUCLEOTIDE SEQUENCE</scope>
    <source>
        <strain evidence="15">Rho-6.2</strain>
    </source>
</reference>
<evidence type="ECO:0000313" key="15">
    <source>
        <dbReference type="EMBL" id="WFS26347.1"/>
    </source>
</evidence>
<evidence type="ECO:0000256" key="2">
    <source>
        <dbReference type="ARBA" id="ARBA00004651"/>
    </source>
</evidence>
<keyword evidence="4" id="KW-1003">Cell membrane</keyword>
<evidence type="ECO:0000256" key="7">
    <source>
        <dbReference type="ARBA" id="ARBA00022692"/>
    </source>
</evidence>
<evidence type="ECO:0000256" key="5">
    <source>
        <dbReference type="ARBA" id="ARBA00022553"/>
    </source>
</evidence>
<keyword evidence="7 13" id="KW-0812">Transmembrane</keyword>
<dbReference type="CDD" id="cd12914">
    <property type="entry name" value="PDC1_DGC_like"/>
    <property type="match status" value="1"/>
</dbReference>
<evidence type="ECO:0000256" key="9">
    <source>
        <dbReference type="ARBA" id="ARBA00022777"/>
    </source>
</evidence>
<keyword evidence="15" id="KW-0614">Plasmid</keyword>
<keyword evidence="11 13" id="KW-1133">Transmembrane helix</keyword>
<dbReference type="Proteomes" id="UP000318939">
    <property type="component" value="Plasmid pTi6.2"/>
</dbReference>
<sequence>MFQRLSRVIADDRTWLLQGEDENIAKARLTRRLFLLTSLALAPAMAILFYNVASTRLAKEHEIQVEALRSGELASLEMTRIIDGLQNVMATLAAAPVVQEFNVDGCNTYLQRLGKSLPQFASLGVVDSDGTVRCIQDGKGLGIKIGDRPYFREAMSKGTFVVGEFTKGRVSGTNVLPLALPITADTGGISGVVVGALDLNWLAARLKERDFGRNNALTVADRNGVILAREPFPDRFVGTRIPSAYLGLVSAFAPGTLEVSSQDGTNRILGYYPPASNAAGLYVSAGISTADFYADLNRSTYISLAIVFLGVIAAYFLAWFTSTQLVRRPVSRLVTTIKAWQKDDVGARTGMDERDGEFGVVGSAIDRFMDELVAARQERRRSEKQRELLVGELDHRVKNLLTTVQAVARQTFRDKERTDEALEIFSKRLTAMSGAHQLLMKDDWQAASLAELVAAAVTPFDNPEASQFSVSGPDLMIHSKAALALGMALHEMCTNAVKYGALREPSGRIRITWSSGSETGAPDPEFRFTWSEHDGPPVRPPERKGFGSRMIQQILAIEMAADVHVDYKVTGVVCQLTAPSAGLRAPR</sequence>
<keyword evidence="8" id="KW-0547">Nucleotide-binding</keyword>
<comment type="catalytic activity">
    <reaction evidence="1">
        <text>ATP + protein L-histidine = ADP + protein N-phospho-L-histidine.</text>
        <dbReference type="EC" id="2.7.13.3"/>
    </reaction>
</comment>
<comment type="subcellular location">
    <subcellularLocation>
        <location evidence="2">Cell membrane</location>
        <topology evidence="2">Multi-pass membrane protein</topology>
    </subcellularLocation>
</comment>
<dbReference type="SMART" id="SM00911">
    <property type="entry name" value="HWE_HK"/>
    <property type="match status" value="1"/>
</dbReference>
<dbReference type="SUPFAM" id="SSF103190">
    <property type="entry name" value="Sensory domain-like"/>
    <property type="match status" value="1"/>
</dbReference>
<dbReference type="Pfam" id="PF07536">
    <property type="entry name" value="HWE_HK"/>
    <property type="match status" value="1"/>
</dbReference>
<dbReference type="Gene3D" id="3.30.565.10">
    <property type="entry name" value="Histidine kinase-like ATPase, C-terminal domain"/>
    <property type="match status" value="1"/>
</dbReference>
<keyword evidence="10" id="KW-0067">ATP-binding</keyword>
<dbReference type="InterPro" id="IPR011102">
    <property type="entry name" value="Sig_transdc_His_kinase_HWE"/>
</dbReference>
<evidence type="ECO:0000256" key="11">
    <source>
        <dbReference type="ARBA" id="ARBA00022989"/>
    </source>
</evidence>
<evidence type="ECO:0000313" key="16">
    <source>
        <dbReference type="Proteomes" id="UP000318939"/>
    </source>
</evidence>
<evidence type="ECO:0000256" key="12">
    <source>
        <dbReference type="ARBA" id="ARBA00023136"/>
    </source>
</evidence>
<dbReference type="Gene3D" id="3.30.450.20">
    <property type="entry name" value="PAS domain"/>
    <property type="match status" value="1"/>
</dbReference>
<dbReference type="CDD" id="cd16936">
    <property type="entry name" value="HATPase_RsbW-like"/>
    <property type="match status" value="1"/>
</dbReference>
<dbReference type="PANTHER" id="PTHR41523:SF7">
    <property type="entry name" value="HISTIDINE KINASE"/>
    <property type="match status" value="1"/>
</dbReference>
<dbReference type="PROSITE" id="PS50885">
    <property type="entry name" value="HAMP"/>
    <property type="match status" value="1"/>
</dbReference>
<feature type="transmembrane region" description="Helical" evidence="13">
    <location>
        <begin position="301"/>
        <end position="320"/>
    </location>
</feature>
<evidence type="ECO:0000256" key="1">
    <source>
        <dbReference type="ARBA" id="ARBA00000085"/>
    </source>
</evidence>
<keyword evidence="12 13" id="KW-0472">Membrane</keyword>
<protein>
    <recommendedName>
        <fullName evidence="3">histidine kinase</fullName>
        <ecNumber evidence="3">2.7.13.3</ecNumber>
    </recommendedName>
</protein>
<dbReference type="InterPro" id="IPR003660">
    <property type="entry name" value="HAMP_dom"/>
</dbReference>